<dbReference type="RefSeq" id="XP_032115894.1">
    <property type="nucleotide sequence ID" value="XM_032260003.1"/>
</dbReference>
<protein>
    <submittedName>
        <fullName evidence="2">Uncharacterized protein LOC116537724 isoform X1</fullName>
    </submittedName>
</protein>
<sequence length="640" mass="70644">MLTDAQDGAVAFKGPPHAGLTDGPFFQVAESPWSRGVSVAWHPWCTSCWRVTQDVAFKGPPHAGLTDGPFFQVAESPWSRGVSVAWHPWCTSCWRVAQDGAVIMGHLPYTGKEDGQFFWDTKAPKVLEWSILPSNRVPMELWSRCVLAPMVHLMLAGGSGRNSCLERPAVYCHNRWLILMSSRLPMESWSQCGLASMVHLVLEGGSGWVSFHGTSTIRWQGRWSVFLGHKGPQSPRVQMAWIHGAPLLVHGSGWGSFLRGLLCAGPIDGRLFQATESPWSRGVIVAWHPWCTSCWRVAQDGVVAMGGPPPAGRKMVDSCEPQMPCRVSESVWPGFHGASCAGGWLRPVSIPVPLVGQLPWKAHLLLTRKMVDSSVSLGPTESLIRHVLACTVHPVLAGGPERSSFHEKVHHLLARKMVDSSNQWRRTESLIRRGLSSSVHPMLVGGSGRSSCHDRSIACWQGRWAILLTNRGSVGSLIHCVLTSAVHPVLVGGSGRCCWCKRQVCVMRNDCHLVQSLALAGSPWPHMVWTPSEAVETLLSWCWHKRQARVMRNDYHLVRSLEMAGSPWPHMVWTPSGAVETLLNHTCVSSALCRWCWRKQQSCVSNGSLSSYAILGDDRKSRDICSVGPFRACRIPPECK</sequence>
<organism evidence="1 2">
    <name type="scientific">Sapajus apella</name>
    <name type="common">Brown-capped capuchin</name>
    <name type="synonym">Cebus apella</name>
    <dbReference type="NCBI Taxonomy" id="9515"/>
    <lineage>
        <taxon>Eukaryota</taxon>
        <taxon>Metazoa</taxon>
        <taxon>Chordata</taxon>
        <taxon>Craniata</taxon>
        <taxon>Vertebrata</taxon>
        <taxon>Euteleostomi</taxon>
        <taxon>Mammalia</taxon>
        <taxon>Eutheria</taxon>
        <taxon>Euarchontoglires</taxon>
        <taxon>Primates</taxon>
        <taxon>Haplorrhini</taxon>
        <taxon>Platyrrhini</taxon>
        <taxon>Cebidae</taxon>
        <taxon>Cebinae</taxon>
        <taxon>Sapajus</taxon>
    </lineage>
</organism>
<dbReference type="GeneID" id="116537724"/>
<reference evidence="2" key="1">
    <citation type="submission" date="2025-08" db="UniProtKB">
        <authorList>
            <consortium name="RefSeq"/>
        </authorList>
    </citation>
    <scope>IDENTIFICATION</scope>
    <source>
        <tissue evidence="2">Blood</tissue>
    </source>
</reference>
<proteinExistence type="predicted"/>
<dbReference type="Proteomes" id="UP000504640">
    <property type="component" value="Unplaced"/>
</dbReference>
<keyword evidence="1" id="KW-1185">Reference proteome</keyword>
<evidence type="ECO:0000313" key="1">
    <source>
        <dbReference type="Proteomes" id="UP000504640"/>
    </source>
</evidence>
<dbReference type="AlphaFoldDB" id="A0A6J3GD11"/>
<name>A0A6J3GD11_SAPAP</name>
<accession>A0A6J3GD11</accession>
<evidence type="ECO:0000313" key="2">
    <source>
        <dbReference type="RefSeq" id="XP_032115894.1"/>
    </source>
</evidence>
<gene>
    <name evidence="2" type="primary">LOC116537724</name>
</gene>